<keyword evidence="1" id="KW-0812">Transmembrane</keyword>
<keyword evidence="1" id="KW-1133">Transmembrane helix</keyword>
<sequence length="547" mass="59047">MSWTASKTRGFTALFGLEAREARMIFCGMLEIGLLVVAGVAWWTVRSNGEVAPGWKELLGLAGLAQLALVPVLADVLSAGDERSAQRAVASLPVSSGLVLLARGAVMLVAAATLFLGFAIAWWLLAAVLPGPSASSPCDESPWDLVAAWATAGFPLLPLVSLGTTGLVALLFRHALSATVVGLASAAAFTAMLVDPGLLDRGTSLLRLDGPIHSVVYSPWTPLVLALPFWAAFRLRGGASRSWFVRGSRAALTLALCSGAAAGAAEFKEWRQLSYAFQDPLAQMNNLPWVALDGSAVVLTLRRDEAVTAWAVDLCSGEPRRASEHELESYHEESRRGFVRDRGPLVRARERVDGGWVHPVREERWTSELGGPPITVHVIHVLLPARRAPGIAYYVDADRWFHCVDLEAGTDEKTDIQIDGLPLTASVDEDGRWLTWNGEFSATPTFTAVNLETRERIQYVPGSAGERIFGHAYMASSGGGPVLRSNRDDGTVYYTIRDGSFVPMPFQRSYLLIWDIDGERMIGGGKDGGLYLIEPDGSEATVLRSPR</sequence>
<gene>
    <name evidence="2" type="ORF">Poly30_14220</name>
</gene>
<dbReference type="Proteomes" id="UP000320390">
    <property type="component" value="Chromosome"/>
</dbReference>
<protein>
    <submittedName>
        <fullName evidence="2">Uncharacterized protein</fullName>
    </submittedName>
</protein>
<dbReference type="RefSeq" id="WP_145195628.1">
    <property type="nucleotide sequence ID" value="NZ_CP036434.1"/>
</dbReference>
<feature type="transmembrane region" description="Helical" evidence="1">
    <location>
        <begin position="57"/>
        <end position="77"/>
    </location>
</feature>
<organism evidence="2 3">
    <name type="scientific">Saltatorellus ferox</name>
    <dbReference type="NCBI Taxonomy" id="2528018"/>
    <lineage>
        <taxon>Bacteria</taxon>
        <taxon>Pseudomonadati</taxon>
        <taxon>Planctomycetota</taxon>
        <taxon>Planctomycetia</taxon>
        <taxon>Planctomycetia incertae sedis</taxon>
        <taxon>Saltatorellus</taxon>
    </lineage>
</organism>
<feature type="transmembrane region" description="Helical" evidence="1">
    <location>
        <begin position="214"/>
        <end position="233"/>
    </location>
</feature>
<evidence type="ECO:0000313" key="3">
    <source>
        <dbReference type="Proteomes" id="UP000320390"/>
    </source>
</evidence>
<feature type="transmembrane region" description="Helical" evidence="1">
    <location>
        <begin position="145"/>
        <end position="168"/>
    </location>
</feature>
<evidence type="ECO:0000313" key="2">
    <source>
        <dbReference type="EMBL" id="QDV05919.1"/>
    </source>
</evidence>
<feature type="transmembrane region" description="Helical" evidence="1">
    <location>
        <begin position="24"/>
        <end position="45"/>
    </location>
</feature>
<keyword evidence="1" id="KW-0472">Membrane</keyword>
<accession>A0A518EPA3</accession>
<name>A0A518EPA3_9BACT</name>
<evidence type="ECO:0000256" key="1">
    <source>
        <dbReference type="SAM" id="Phobius"/>
    </source>
</evidence>
<keyword evidence="3" id="KW-1185">Reference proteome</keyword>
<feature type="transmembrane region" description="Helical" evidence="1">
    <location>
        <begin position="98"/>
        <end position="125"/>
    </location>
</feature>
<reference evidence="2 3" key="1">
    <citation type="submission" date="2019-02" db="EMBL/GenBank/DDBJ databases">
        <title>Deep-cultivation of Planctomycetes and their phenomic and genomic characterization uncovers novel biology.</title>
        <authorList>
            <person name="Wiegand S."/>
            <person name="Jogler M."/>
            <person name="Boedeker C."/>
            <person name="Pinto D."/>
            <person name="Vollmers J."/>
            <person name="Rivas-Marin E."/>
            <person name="Kohn T."/>
            <person name="Peeters S.H."/>
            <person name="Heuer A."/>
            <person name="Rast P."/>
            <person name="Oberbeckmann S."/>
            <person name="Bunk B."/>
            <person name="Jeske O."/>
            <person name="Meyerdierks A."/>
            <person name="Storesund J.E."/>
            <person name="Kallscheuer N."/>
            <person name="Luecker S."/>
            <person name="Lage O.M."/>
            <person name="Pohl T."/>
            <person name="Merkel B.J."/>
            <person name="Hornburger P."/>
            <person name="Mueller R.-W."/>
            <person name="Bruemmer F."/>
            <person name="Labrenz M."/>
            <person name="Spormann A.M."/>
            <person name="Op den Camp H."/>
            <person name="Overmann J."/>
            <person name="Amann R."/>
            <person name="Jetten M.S.M."/>
            <person name="Mascher T."/>
            <person name="Medema M.H."/>
            <person name="Devos D.P."/>
            <person name="Kaster A.-K."/>
            <person name="Ovreas L."/>
            <person name="Rohde M."/>
            <person name="Galperin M.Y."/>
            <person name="Jogler C."/>
        </authorList>
    </citation>
    <scope>NUCLEOTIDE SEQUENCE [LARGE SCALE GENOMIC DNA]</scope>
    <source>
        <strain evidence="2 3">Poly30</strain>
    </source>
</reference>
<dbReference type="EMBL" id="CP036434">
    <property type="protein sequence ID" value="QDV05919.1"/>
    <property type="molecule type" value="Genomic_DNA"/>
</dbReference>
<dbReference type="SUPFAM" id="SSF75011">
    <property type="entry name" value="3-carboxy-cis,cis-mucoante lactonizing enzyme"/>
    <property type="match status" value="1"/>
</dbReference>
<proteinExistence type="predicted"/>
<dbReference type="AlphaFoldDB" id="A0A518EPA3"/>
<feature type="transmembrane region" description="Helical" evidence="1">
    <location>
        <begin position="175"/>
        <end position="194"/>
    </location>
</feature>